<dbReference type="Pfam" id="PF00378">
    <property type="entry name" value="ECH_1"/>
    <property type="match status" value="1"/>
</dbReference>
<proteinExistence type="inferred from homology"/>
<protein>
    <submittedName>
        <fullName evidence="2">Enoyl-CoA hydratase/isomerase family protein</fullName>
    </submittedName>
</protein>
<dbReference type="EMBL" id="SHNP01000002">
    <property type="protein sequence ID" value="MCX2973216.1"/>
    <property type="molecule type" value="Genomic_DNA"/>
</dbReference>
<keyword evidence="3" id="KW-1185">Reference proteome</keyword>
<accession>A0ABT3SUA5</accession>
<dbReference type="InterPro" id="IPR029045">
    <property type="entry name" value="ClpP/crotonase-like_dom_sf"/>
</dbReference>
<organism evidence="2 3">
    <name type="scientific">Candidatus Seongchinamella marina</name>
    <dbReference type="NCBI Taxonomy" id="2518990"/>
    <lineage>
        <taxon>Bacteria</taxon>
        <taxon>Pseudomonadati</taxon>
        <taxon>Pseudomonadota</taxon>
        <taxon>Gammaproteobacteria</taxon>
        <taxon>Cellvibrionales</taxon>
        <taxon>Halieaceae</taxon>
        <taxon>Seongchinamella</taxon>
    </lineage>
</organism>
<dbReference type="PANTHER" id="PTHR43802">
    <property type="entry name" value="ENOYL-COA HYDRATASE"/>
    <property type="match status" value="1"/>
</dbReference>
<dbReference type="SUPFAM" id="SSF52096">
    <property type="entry name" value="ClpP/crotonase"/>
    <property type="match status" value="1"/>
</dbReference>
<evidence type="ECO:0000256" key="1">
    <source>
        <dbReference type="ARBA" id="ARBA00005254"/>
    </source>
</evidence>
<name>A0ABT3SUA5_9GAMM</name>
<evidence type="ECO:0000313" key="3">
    <source>
        <dbReference type="Proteomes" id="UP001143307"/>
    </source>
</evidence>
<comment type="caution">
    <text evidence="2">The sequence shown here is derived from an EMBL/GenBank/DDBJ whole genome shotgun (WGS) entry which is preliminary data.</text>
</comment>
<dbReference type="Gene3D" id="3.90.226.10">
    <property type="entry name" value="2-enoyl-CoA Hydratase, Chain A, domain 1"/>
    <property type="match status" value="1"/>
</dbReference>
<gene>
    <name evidence="2" type="ORF">EYC87_06400</name>
</gene>
<dbReference type="PANTHER" id="PTHR43802:SF1">
    <property type="entry name" value="IP11341P-RELATED"/>
    <property type="match status" value="1"/>
</dbReference>
<sequence length="262" mass="28597">MNWSWKTQMNETVLVEFYSRVCRLTLNRPTVLNALNHEVFSQLLAAIESIAAKGDDVGCVILSGSGKAFSSGHDLNDISSGEEAQHADFEASVLEALASLPLPVIAQVHGYCFTGALELALAADLIFVDCDTKLADTHSKWGLSPIWGMTQRLPRRIGAARAKDMMFSSRLVPADEALQIGLVDRVCPVISLADETAEYARKLAENSAHSHQICKSIIEATDGFRIYDGLNYEYKNSPGTCSDMAERLAVFQEKAAAKKATR</sequence>
<comment type="similarity">
    <text evidence="1">Belongs to the enoyl-CoA hydratase/isomerase family.</text>
</comment>
<dbReference type="CDD" id="cd06558">
    <property type="entry name" value="crotonase-like"/>
    <property type="match status" value="1"/>
</dbReference>
<dbReference type="InterPro" id="IPR001753">
    <property type="entry name" value="Enoyl-CoA_hydra/iso"/>
</dbReference>
<reference evidence="2" key="1">
    <citation type="submission" date="2019-02" db="EMBL/GenBank/DDBJ databases">
        <authorList>
            <person name="Li S.-H."/>
        </authorList>
    </citation>
    <scope>NUCLEOTIDE SEQUENCE</scope>
    <source>
        <strain evidence="2">IMCC8485</strain>
    </source>
</reference>
<evidence type="ECO:0000313" key="2">
    <source>
        <dbReference type="EMBL" id="MCX2973216.1"/>
    </source>
</evidence>
<dbReference type="Proteomes" id="UP001143307">
    <property type="component" value="Unassembled WGS sequence"/>
</dbReference>